<dbReference type="Proteomes" id="UP000253061">
    <property type="component" value="Unassembled WGS sequence"/>
</dbReference>
<evidence type="ECO:0000313" key="2">
    <source>
        <dbReference type="EMBL" id="RCK24388.1"/>
    </source>
</evidence>
<dbReference type="AlphaFoldDB" id="A0A367VGN9"/>
<dbReference type="RefSeq" id="WP_062956863.1">
    <property type="nucleotide sequence ID" value="NZ_JPWB01000002.1"/>
</dbReference>
<dbReference type="Pfam" id="PF13460">
    <property type="entry name" value="NAD_binding_10"/>
    <property type="match status" value="1"/>
</dbReference>
<reference evidence="2 3" key="1">
    <citation type="submission" date="2014-07" db="EMBL/GenBank/DDBJ databases">
        <title>Draft genome sequence of Thalassospira profundimaris R8-17.</title>
        <authorList>
            <person name="Lai Q."/>
            <person name="Shao Z."/>
        </authorList>
    </citation>
    <scope>NUCLEOTIDE SEQUENCE [LARGE SCALE GENOMIC DNA]</scope>
    <source>
        <strain evidence="2 3">R8-17</strain>
    </source>
</reference>
<proteinExistence type="predicted"/>
<dbReference type="InterPro" id="IPR036291">
    <property type="entry name" value="NAD(P)-bd_dom_sf"/>
</dbReference>
<evidence type="ECO:0000313" key="3">
    <source>
        <dbReference type="Proteomes" id="UP000253061"/>
    </source>
</evidence>
<dbReference type="GO" id="GO:0016646">
    <property type="term" value="F:oxidoreductase activity, acting on the CH-NH group of donors, NAD or NADP as acceptor"/>
    <property type="evidence" value="ECO:0007669"/>
    <property type="project" value="TreeGrafter"/>
</dbReference>
<comment type="caution">
    <text evidence="2">The sequence shown here is derived from an EMBL/GenBank/DDBJ whole genome shotgun (WGS) entry which is preliminary data.</text>
</comment>
<dbReference type="InterPro" id="IPR051606">
    <property type="entry name" value="Polyketide_Oxido-like"/>
</dbReference>
<dbReference type="InterPro" id="IPR016040">
    <property type="entry name" value="NAD(P)-bd_dom"/>
</dbReference>
<organism evidence="2 3">
    <name type="scientific">Thalassospira profundimaris</name>
    <dbReference type="NCBI Taxonomy" id="502049"/>
    <lineage>
        <taxon>Bacteria</taxon>
        <taxon>Pseudomonadati</taxon>
        <taxon>Pseudomonadota</taxon>
        <taxon>Alphaproteobacteria</taxon>
        <taxon>Rhodospirillales</taxon>
        <taxon>Thalassospiraceae</taxon>
        <taxon>Thalassospira</taxon>
    </lineage>
</organism>
<feature type="domain" description="NAD(P)-binding" evidence="1">
    <location>
        <begin position="7"/>
        <end position="197"/>
    </location>
</feature>
<dbReference type="PANTHER" id="PTHR43355">
    <property type="entry name" value="FLAVIN REDUCTASE (NADPH)"/>
    <property type="match status" value="1"/>
</dbReference>
<protein>
    <submittedName>
        <fullName evidence="2">Potassium transporter TrkA</fullName>
    </submittedName>
</protein>
<dbReference type="PANTHER" id="PTHR43355:SF2">
    <property type="entry name" value="FLAVIN REDUCTASE (NADPH)"/>
    <property type="match status" value="1"/>
</dbReference>
<name>A0A367VGN9_9PROT</name>
<dbReference type="Gene3D" id="3.40.50.720">
    <property type="entry name" value="NAD(P)-binding Rossmann-like Domain"/>
    <property type="match status" value="1"/>
</dbReference>
<accession>A0A367VGN9</accession>
<evidence type="ECO:0000259" key="1">
    <source>
        <dbReference type="Pfam" id="PF13460"/>
    </source>
</evidence>
<gene>
    <name evidence="2" type="ORF">TH6_06775</name>
</gene>
<sequence length="220" mass="23500">MKIVLFGATGDVGTATLREALTRGHSVTAIARNIHKLADVPDSVTRESVDVLAKPDRVAELMASHDVAISALRPISGSESLLVDMSRVLLDAARKTKAPIYLTGGAATLKLADDSGYTVLSAPDFLPDTVRPIAEACAKQDALFNQYEDVQWTCLRPPAMLIDGPLTGQYVRGTDTLVPDHDGMARISFADFGYAMVDLIEDGNGGQQRLTVGYQNRAAA</sequence>
<dbReference type="SUPFAM" id="SSF51735">
    <property type="entry name" value="NAD(P)-binding Rossmann-fold domains"/>
    <property type="match status" value="1"/>
</dbReference>
<dbReference type="EMBL" id="JPWB01000002">
    <property type="protein sequence ID" value="RCK24388.1"/>
    <property type="molecule type" value="Genomic_DNA"/>
</dbReference>